<evidence type="ECO:0000259" key="2">
    <source>
        <dbReference type="Pfam" id="PF13883"/>
    </source>
</evidence>
<dbReference type="GO" id="GO:0005737">
    <property type="term" value="C:cytoplasm"/>
    <property type="evidence" value="ECO:0007669"/>
    <property type="project" value="UniProtKB-ARBA"/>
</dbReference>
<dbReference type="InterPro" id="IPR037119">
    <property type="entry name" value="Haem_oxidase_HugZ-like_sf"/>
</dbReference>
<accession>A0A7X5F000</accession>
<feature type="domain" description="CREG-like beta-barrel" evidence="2">
    <location>
        <begin position="18"/>
        <end position="155"/>
    </location>
</feature>
<evidence type="ECO:0000313" key="4">
    <source>
        <dbReference type="Proteomes" id="UP000586722"/>
    </source>
</evidence>
<dbReference type="PANTHER" id="PTHR13343">
    <property type="entry name" value="CREG1 PROTEIN"/>
    <property type="match status" value="1"/>
</dbReference>
<dbReference type="Gene3D" id="2.30.110.10">
    <property type="entry name" value="Electron Transport, Fmn-binding Protein, Chain A"/>
    <property type="match status" value="1"/>
</dbReference>
<dbReference type="PANTHER" id="PTHR13343:SF17">
    <property type="entry name" value="CELLULAR REPRESSOR OF E1A-STIMULATED GENES, ISOFORM A"/>
    <property type="match status" value="1"/>
</dbReference>
<dbReference type="Proteomes" id="UP000586722">
    <property type="component" value="Unassembled WGS sequence"/>
</dbReference>
<dbReference type="RefSeq" id="WP_161707717.1">
    <property type="nucleotide sequence ID" value="NZ_JAABLQ010000001.1"/>
</dbReference>
<dbReference type="SUPFAM" id="SSF50475">
    <property type="entry name" value="FMN-binding split barrel"/>
    <property type="match status" value="1"/>
</dbReference>
<evidence type="ECO:0000259" key="1">
    <source>
        <dbReference type="Pfam" id="PF10615"/>
    </source>
</evidence>
<dbReference type="AlphaFoldDB" id="A0A7X5F000"/>
<reference evidence="4" key="1">
    <citation type="submission" date="2020-01" db="EMBL/GenBank/DDBJ databases">
        <authorList>
            <person name="Fang Y."/>
            <person name="Sun R."/>
            <person name="Nie L."/>
            <person name="He J."/>
            <person name="Hao L."/>
            <person name="Wang L."/>
            <person name="Su S."/>
            <person name="Lv E."/>
            <person name="Zhang Z."/>
            <person name="Xie R."/>
            <person name="Liu H."/>
        </authorList>
    </citation>
    <scope>NUCLEOTIDE SEQUENCE [LARGE SCALE GENOMIC DNA]</scope>
    <source>
        <strain evidence="4">XCT-53</strain>
    </source>
</reference>
<dbReference type="EMBL" id="JAABLQ010000001">
    <property type="protein sequence ID" value="NBN76984.1"/>
    <property type="molecule type" value="Genomic_DNA"/>
</dbReference>
<organism evidence="3 4">
    <name type="scientific">Pannonibacter tanglangensis</name>
    <dbReference type="NCBI Taxonomy" id="2750084"/>
    <lineage>
        <taxon>Bacteria</taxon>
        <taxon>Pseudomonadati</taxon>
        <taxon>Pseudomonadota</taxon>
        <taxon>Alphaproteobacteria</taxon>
        <taxon>Hyphomicrobiales</taxon>
        <taxon>Stappiaceae</taxon>
        <taxon>Pannonibacter</taxon>
    </lineage>
</organism>
<comment type="caution">
    <text evidence="3">The sequence shown here is derived from an EMBL/GenBank/DDBJ whole genome shotgun (WGS) entry which is preliminary data.</text>
</comment>
<dbReference type="Gene3D" id="3.20.180.10">
    <property type="entry name" value="PNP-oxidase-like"/>
    <property type="match status" value="1"/>
</dbReference>
<protein>
    <submittedName>
        <fullName evidence="3">DUF2470 domain-containing protein</fullName>
    </submittedName>
</protein>
<evidence type="ECO:0000313" key="3">
    <source>
        <dbReference type="EMBL" id="NBN76984.1"/>
    </source>
</evidence>
<dbReference type="InterPro" id="IPR055343">
    <property type="entry name" value="CREG_beta-barrel"/>
</dbReference>
<name>A0A7X5F000_9HYPH</name>
<dbReference type="InterPro" id="IPR012349">
    <property type="entry name" value="Split_barrel_FMN-bd"/>
</dbReference>
<keyword evidence="4" id="KW-1185">Reference proteome</keyword>
<feature type="domain" description="DUF2470" evidence="1">
    <location>
        <begin position="178"/>
        <end position="247"/>
    </location>
</feature>
<proteinExistence type="predicted"/>
<dbReference type="Pfam" id="PF10615">
    <property type="entry name" value="DUF2470"/>
    <property type="match status" value="1"/>
</dbReference>
<dbReference type="InterPro" id="IPR019595">
    <property type="entry name" value="DUF2470"/>
</dbReference>
<sequence length="259" mass="28135">MAETPKKKDVLQDTDDAARRQAKGLMRLARHGALAVLEPETGHPMSSRVAVVCDLDGTPVMLASSLSGHSAGLAADPRCSLLLGEPGKGDPLAHPRITLLCRARKLERETGEHARLRRRYLARHPKAELYVDFPDFAFYRLEIERASLNGGFGKAFAPTREDLVLPEASWTRLESFEAGAVAHMNEDHADAVKLYAEVLCKAGEGSWRLAGLDPEGLDLQAGDQSARLWFDTPLEHPGDLRAALVDLAGKARATQVTSG</sequence>
<dbReference type="Pfam" id="PF13883">
    <property type="entry name" value="CREG_beta-barrel"/>
    <property type="match status" value="1"/>
</dbReference>
<gene>
    <name evidence="3" type="ORF">GWI72_01740</name>
</gene>